<organism>
    <name type="scientific">Serpula lacrymans var. lacrymans (strain S7.9)</name>
    <name type="common">Dry rot fungus</name>
    <dbReference type="NCBI Taxonomy" id="578457"/>
    <lineage>
        <taxon>Eukaryota</taxon>
        <taxon>Fungi</taxon>
        <taxon>Dikarya</taxon>
        <taxon>Basidiomycota</taxon>
        <taxon>Agaricomycotina</taxon>
        <taxon>Agaricomycetes</taxon>
        <taxon>Agaricomycetidae</taxon>
        <taxon>Boletales</taxon>
        <taxon>Coniophorineae</taxon>
        <taxon>Serpulaceae</taxon>
        <taxon>Serpula</taxon>
    </lineage>
</organism>
<dbReference type="SMART" id="SM00028">
    <property type="entry name" value="TPR"/>
    <property type="match status" value="3"/>
</dbReference>
<dbReference type="RefSeq" id="XP_007322474.1">
    <property type="nucleotide sequence ID" value="XM_007322412.1"/>
</dbReference>
<dbReference type="GO" id="GO:0016020">
    <property type="term" value="C:membrane"/>
    <property type="evidence" value="ECO:0007669"/>
    <property type="project" value="TreeGrafter"/>
</dbReference>
<evidence type="ECO:0000313" key="3">
    <source>
        <dbReference type="EMBL" id="EGO20508.1"/>
    </source>
</evidence>
<accession>F8P7V0</accession>
<reference evidence="3" key="1">
    <citation type="submission" date="2011-04" db="EMBL/GenBank/DDBJ databases">
        <title>Evolution of plant cell wall degrading machinery underlies the functional diversity of forest fungi.</title>
        <authorList>
            <consortium name="US DOE Joint Genome Institute (JGI-PGF)"/>
            <person name="Eastwood D.C."/>
            <person name="Floudas D."/>
            <person name="Binder M."/>
            <person name="Majcherczyk A."/>
            <person name="Schneider P."/>
            <person name="Aerts A."/>
            <person name="Asiegbu F.O."/>
            <person name="Baker S.E."/>
            <person name="Barry K."/>
            <person name="Bendiksby M."/>
            <person name="Blumentritt M."/>
            <person name="Coutinho P.M."/>
            <person name="Cullen D."/>
            <person name="Cullen D."/>
            <person name="Gathman A."/>
            <person name="Goodell B."/>
            <person name="Henrissat B."/>
            <person name="Ihrmark K."/>
            <person name="Kauserud H."/>
            <person name="Kohler A."/>
            <person name="LaButti K."/>
            <person name="Lapidus A."/>
            <person name="Lavin J.L."/>
            <person name="Lee Y.-H."/>
            <person name="Lindquist E."/>
            <person name="Lilly W."/>
            <person name="Lucas S."/>
            <person name="Morin E."/>
            <person name="Murat C."/>
            <person name="Oguiza J.A."/>
            <person name="Park J."/>
            <person name="Pisabarro A.G."/>
            <person name="Riley R."/>
            <person name="Rosling A."/>
            <person name="Salamov A."/>
            <person name="Schmidt O."/>
            <person name="Schmutz J."/>
            <person name="Skrede I."/>
            <person name="Stenlid J."/>
            <person name="Wiebenga A."/>
            <person name="Xie X."/>
            <person name="Kues U."/>
            <person name="Hibbett D.S."/>
            <person name="Hoffmeister D."/>
            <person name="Hogberg N."/>
            <person name="Martin F."/>
            <person name="Grigoriev I.V."/>
            <person name="Watkinson S.C."/>
        </authorList>
    </citation>
    <scope>NUCLEOTIDE SEQUENCE</scope>
    <source>
        <strain evidence="3">S7.9</strain>
    </source>
</reference>
<keyword evidence="2" id="KW-0802">TPR repeat</keyword>
<keyword evidence="1" id="KW-0677">Repeat</keyword>
<evidence type="ECO:0000256" key="1">
    <source>
        <dbReference type="ARBA" id="ARBA00022737"/>
    </source>
</evidence>
<dbReference type="Proteomes" id="UP000008064">
    <property type="component" value="Unassembled WGS sequence"/>
</dbReference>
<dbReference type="GO" id="GO:0060090">
    <property type="term" value="F:molecular adaptor activity"/>
    <property type="evidence" value="ECO:0007669"/>
    <property type="project" value="TreeGrafter"/>
</dbReference>
<protein>
    <submittedName>
        <fullName evidence="3">Uncharacterized protein</fullName>
    </submittedName>
</protein>
<dbReference type="OrthoDB" id="420195at2759"/>
<dbReference type="GO" id="GO:0072380">
    <property type="term" value="C:TRC complex"/>
    <property type="evidence" value="ECO:0007669"/>
    <property type="project" value="TreeGrafter"/>
</dbReference>
<dbReference type="KEGG" id="sla:SERLADRAFT_476746"/>
<sequence length="300" mass="33871">MSSKESAYEPGAAYEFEGETQALALKKTGNEHFMAKRFKQAIMAYTMIVDRKEGFASPGLVATVKCNRAECYIQIRSYKAAIKDCKDVIEQFSRSSASMDESVARKAHSRLARSYMNSGKLDEAVGAMRKLRELMSEFNEAERKLYDNVLAEQASKETELRARSISAQQQMSNRPNVHVIRDTRPIEYIVQILGNSGESITYIEEAPISLFQRPTQFQVKQFMTSLAMKHRDEILNQRVLQCTNCSAVAVSMTQTPASYLDQEPPRIVEFAQPYCSLSCAREATNLQHEELGGRQHIVNA</sequence>
<dbReference type="SUPFAM" id="SSF48452">
    <property type="entry name" value="TPR-like"/>
    <property type="match status" value="1"/>
</dbReference>
<dbReference type="InterPro" id="IPR047150">
    <property type="entry name" value="SGT"/>
</dbReference>
<dbReference type="PANTHER" id="PTHR45831:SF2">
    <property type="entry name" value="LD24721P"/>
    <property type="match status" value="1"/>
</dbReference>
<dbReference type="AlphaFoldDB" id="F8P7V0"/>
<dbReference type="GO" id="GO:0006620">
    <property type="term" value="P:post-translational protein targeting to endoplasmic reticulum membrane"/>
    <property type="evidence" value="ECO:0007669"/>
    <property type="project" value="TreeGrafter"/>
</dbReference>
<proteinExistence type="predicted"/>
<name>F8P7V0_SERL9</name>
<evidence type="ECO:0000256" key="2">
    <source>
        <dbReference type="ARBA" id="ARBA00022803"/>
    </source>
</evidence>
<dbReference type="GeneID" id="18820868"/>
<dbReference type="PANTHER" id="PTHR45831">
    <property type="entry name" value="LD24721P"/>
    <property type="match status" value="1"/>
</dbReference>
<dbReference type="EMBL" id="GL945440">
    <property type="protein sequence ID" value="EGO20508.1"/>
    <property type="molecule type" value="Genomic_DNA"/>
</dbReference>
<gene>
    <name evidence="3" type="ORF">SERLADRAFT_476746</name>
</gene>
<dbReference type="HOGENOM" id="CLU_860702_0_0_1"/>
<dbReference type="InterPro" id="IPR019734">
    <property type="entry name" value="TPR_rpt"/>
</dbReference>
<dbReference type="InterPro" id="IPR011990">
    <property type="entry name" value="TPR-like_helical_dom_sf"/>
</dbReference>
<dbReference type="Gene3D" id="1.25.40.10">
    <property type="entry name" value="Tetratricopeptide repeat domain"/>
    <property type="match status" value="1"/>
</dbReference>